<protein>
    <submittedName>
        <fullName evidence="2">Uncharacterized protein</fullName>
    </submittedName>
</protein>
<proteinExistence type="predicted"/>
<name>A0AB39SFB3_9ACTN</name>
<dbReference type="RefSeq" id="WP_369263753.1">
    <property type="nucleotide sequence ID" value="NZ_CP163440.1"/>
</dbReference>
<accession>A0AB39SFB3</accession>
<evidence type="ECO:0000313" key="2">
    <source>
        <dbReference type="EMBL" id="XDQ66777.1"/>
    </source>
</evidence>
<organism evidence="2">
    <name type="scientific">Streptomyces sp. R35</name>
    <dbReference type="NCBI Taxonomy" id="3238630"/>
    <lineage>
        <taxon>Bacteria</taxon>
        <taxon>Bacillati</taxon>
        <taxon>Actinomycetota</taxon>
        <taxon>Actinomycetes</taxon>
        <taxon>Kitasatosporales</taxon>
        <taxon>Streptomycetaceae</taxon>
        <taxon>Streptomyces</taxon>
    </lineage>
</organism>
<dbReference type="EMBL" id="CP163440">
    <property type="protein sequence ID" value="XDQ66777.1"/>
    <property type="molecule type" value="Genomic_DNA"/>
</dbReference>
<reference evidence="2" key="1">
    <citation type="submission" date="2024-07" db="EMBL/GenBank/DDBJ databases">
        <authorList>
            <person name="Yu S.T."/>
        </authorList>
    </citation>
    <scope>NUCLEOTIDE SEQUENCE</scope>
    <source>
        <strain evidence="2">R35</strain>
    </source>
</reference>
<feature type="region of interest" description="Disordered" evidence="1">
    <location>
        <begin position="32"/>
        <end position="54"/>
    </location>
</feature>
<evidence type="ECO:0000256" key="1">
    <source>
        <dbReference type="SAM" id="MobiDB-lite"/>
    </source>
</evidence>
<dbReference type="AlphaFoldDB" id="A0AB39SFB3"/>
<sequence>MNTNADRTAPADALGWAMLAELTGCADLVWALGGPAPGDTSDGTDSAPHDGADR</sequence>
<gene>
    <name evidence="2" type="ORF">AB5J50_41345</name>
</gene>